<dbReference type="AlphaFoldDB" id="A0A6J4J8A9"/>
<organism evidence="2">
    <name type="scientific">uncultured Actinomycetospora sp</name>
    <dbReference type="NCBI Taxonomy" id="1135996"/>
    <lineage>
        <taxon>Bacteria</taxon>
        <taxon>Bacillati</taxon>
        <taxon>Actinomycetota</taxon>
        <taxon>Actinomycetes</taxon>
        <taxon>Pseudonocardiales</taxon>
        <taxon>Pseudonocardiaceae</taxon>
        <taxon>Actinomycetospora</taxon>
        <taxon>environmental samples</taxon>
    </lineage>
</organism>
<reference evidence="2" key="1">
    <citation type="submission" date="2020-02" db="EMBL/GenBank/DDBJ databases">
        <authorList>
            <person name="Meier V. D."/>
        </authorList>
    </citation>
    <scope>NUCLEOTIDE SEQUENCE</scope>
    <source>
        <strain evidence="2">AVDCRST_MAG54</strain>
    </source>
</reference>
<proteinExistence type="predicted"/>
<sequence length="89" mass="9969">GGVRGLRQRLPAELRGARGGGGARLRLVRVRHPRAGAGVRALRRARRRPRRRGRRRVLLLGPLRAAGRPGERGAARRRRRPGARARRLL</sequence>
<feature type="compositionally biased region" description="Basic residues" evidence="1">
    <location>
        <begin position="75"/>
        <end position="89"/>
    </location>
</feature>
<protein>
    <submittedName>
        <fullName evidence="2">Uncharacterized protein</fullName>
    </submittedName>
</protein>
<feature type="non-terminal residue" evidence="2">
    <location>
        <position position="89"/>
    </location>
</feature>
<feature type="non-terminal residue" evidence="2">
    <location>
        <position position="1"/>
    </location>
</feature>
<name>A0A6J4J8A9_9PSEU</name>
<evidence type="ECO:0000256" key="1">
    <source>
        <dbReference type="SAM" id="MobiDB-lite"/>
    </source>
</evidence>
<gene>
    <name evidence="2" type="ORF">AVDCRST_MAG54-3146</name>
</gene>
<dbReference type="EMBL" id="CADCTH010000398">
    <property type="protein sequence ID" value="CAA9273498.1"/>
    <property type="molecule type" value="Genomic_DNA"/>
</dbReference>
<evidence type="ECO:0000313" key="2">
    <source>
        <dbReference type="EMBL" id="CAA9273498.1"/>
    </source>
</evidence>
<accession>A0A6J4J8A9</accession>
<feature type="region of interest" description="Disordered" evidence="1">
    <location>
        <begin position="63"/>
        <end position="89"/>
    </location>
</feature>